<reference evidence="1 2" key="1">
    <citation type="submission" date="2024-11" db="EMBL/GenBank/DDBJ databases">
        <authorList>
            <person name="Lucas J.A."/>
        </authorList>
    </citation>
    <scope>NUCLEOTIDE SEQUENCE [LARGE SCALE GENOMIC DNA]</scope>
    <source>
        <strain evidence="1 2">Z 5.4</strain>
    </source>
</reference>
<protein>
    <submittedName>
        <fullName evidence="1">Oxidoreductase</fullName>
    </submittedName>
</protein>
<dbReference type="SUPFAM" id="SSF51735">
    <property type="entry name" value="NAD(P)-binding Rossmann-fold domains"/>
    <property type="match status" value="1"/>
</dbReference>
<evidence type="ECO:0000313" key="1">
    <source>
        <dbReference type="EMBL" id="MFK9090995.1"/>
    </source>
</evidence>
<dbReference type="Proteomes" id="UP001623041">
    <property type="component" value="Unassembled WGS sequence"/>
</dbReference>
<dbReference type="CDD" id="cd05250">
    <property type="entry name" value="CC3_like_SDR_a"/>
    <property type="match status" value="1"/>
</dbReference>
<dbReference type="InterPro" id="IPR036291">
    <property type="entry name" value="NAD(P)-bd_dom_sf"/>
</dbReference>
<proteinExistence type="predicted"/>
<comment type="caution">
    <text evidence="1">The sequence shown here is derived from an EMBL/GenBank/DDBJ whole genome shotgun (WGS) entry which is preliminary data.</text>
</comment>
<evidence type="ECO:0000313" key="2">
    <source>
        <dbReference type="Proteomes" id="UP001623041"/>
    </source>
</evidence>
<keyword evidence="2" id="KW-1185">Reference proteome</keyword>
<dbReference type="Gene3D" id="3.40.50.720">
    <property type="entry name" value="NAD(P)-binding Rossmann-like Domain"/>
    <property type="match status" value="1"/>
</dbReference>
<sequence>MNNKKTAIVLGASGLVGNELVKTLIQRNHYNKIQLLVRRPIENFESTICEQRTVDFDQLQTYPELFQVTDVFCCLGTTIKKTKSKEAFRKVDYDYPVEAAKLALKGRAEKFLIVSAMGADSESRFFYNRVKGDIEKSLKTLDFPSLHIFRPSLLLGERKEFRFGEKLGAKASGLLNTIMIGPMRPYKAIEAKNVAKAMASVAESDSNGVFTYSSQEIERIANQK</sequence>
<dbReference type="PANTHER" id="PTHR14097:SF7">
    <property type="entry name" value="OXIDOREDUCTASE HTATIP2"/>
    <property type="match status" value="1"/>
</dbReference>
<dbReference type="InterPro" id="IPR014843">
    <property type="entry name" value="Him1/Fmp52"/>
</dbReference>
<dbReference type="RefSeq" id="WP_406579678.1">
    <property type="nucleotide sequence ID" value="NZ_JBJHQH010000003.1"/>
</dbReference>
<accession>A0ABW8RC05</accession>
<organism evidence="1 2">
    <name type="scientific">Bacillus salipaludis</name>
    <dbReference type="NCBI Taxonomy" id="2547811"/>
    <lineage>
        <taxon>Bacteria</taxon>
        <taxon>Bacillati</taxon>
        <taxon>Bacillota</taxon>
        <taxon>Bacilli</taxon>
        <taxon>Bacillales</taxon>
        <taxon>Bacillaceae</taxon>
        <taxon>Bacillus</taxon>
    </lineage>
</organism>
<dbReference type="Pfam" id="PF08732">
    <property type="entry name" value="HIM1"/>
    <property type="match status" value="1"/>
</dbReference>
<gene>
    <name evidence="1" type="ORF">ACJEBI_05840</name>
</gene>
<dbReference type="PANTHER" id="PTHR14097">
    <property type="entry name" value="OXIDOREDUCTASE HTATIP2"/>
    <property type="match status" value="1"/>
</dbReference>
<dbReference type="EMBL" id="JBJHQH010000003">
    <property type="protein sequence ID" value="MFK9090995.1"/>
    <property type="molecule type" value="Genomic_DNA"/>
</dbReference>
<name>A0ABW8RC05_9BACI</name>